<evidence type="ECO:0000256" key="3">
    <source>
        <dbReference type="ARBA" id="ARBA00022630"/>
    </source>
</evidence>
<dbReference type="InterPro" id="IPR009075">
    <property type="entry name" value="AcylCo_DH/oxidase_C"/>
</dbReference>
<evidence type="ECO:0000256" key="1">
    <source>
        <dbReference type="ARBA" id="ARBA00001974"/>
    </source>
</evidence>
<feature type="domain" description="Acyl-CoA oxidase/dehydrogenase middle" evidence="7">
    <location>
        <begin position="125"/>
        <end position="222"/>
    </location>
</feature>
<comment type="similarity">
    <text evidence="2 5">Belongs to the acyl-CoA dehydrogenase family.</text>
</comment>
<keyword evidence="3 5" id="KW-0285">Flavoprotein</keyword>
<dbReference type="InterPro" id="IPR037069">
    <property type="entry name" value="AcylCoA_DH/ox_N_sf"/>
</dbReference>
<dbReference type="InterPro" id="IPR006091">
    <property type="entry name" value="Acyl-CoA_Oxase/DH_mid-dom"/>
</dbReference>
<dbReference type="Gene3D" id="1.20.140.10">
    <property type="entry name" value="Butyryl-CoA Dehydrogenase, subunit A, domain 3"/>
    <property type="match status" value="1"/>
</dbReference>
<evidence type="ECO:0000313" key="9">
    <source>
        <dbReference type="EMBL" id="WTT21266.1"/>
    </source>
</evidence>
<dbReference type="Pfam" id="PF02770">
    <property type="entry name" value="Acyl-CoA_dh_M"/>
    <property type="match status" value="1"/>
</dbReference>
<dbReference type="SUPFAM" id="SSF56645">
    <property type="entry name" value="Acyl-CoA dehydrogenase NM domain-like"/>
    <property type="match status" value="1"/>
</dbReference>
<dbReference type="GO" id="GO:0003995">
    <property type="term" value="F:acyl-CoA dehydrogenase activity"/>
    <property type="evidence" value="ECO:0007669"/>
    <property type="project" value="TreeGrafter"/>
</dbReference>
<dbReference type="InterPro" id="IPR046373">
    <property type="entry name" value="Acyl-CoA_Oxase/DH_mid-dom_sf"/>
</dbReference>
<proteinExistence type="inferred from homology"/>
<feature type="domain" description="Acyl-CoA dehydrogenase/oxidase C-terminal" evidence="6">
    <location>
        <begin position="236"/>
        <end position="389"/>
    </location>
</feature>
<dbReference type="Gene3D" id="1.10.540.10">
    <property type="entry name" value="Acyl-CoA dehydrogenase/oxidase, N-terminal domain"/>
    <property type="match status" value="1"/>
</dbReference>
<feature type="domain" description="Acyl-CoA dehydrogenase/oxidase N-terminal" evidence="8">
    <location>
        <begin position="34"/>
        <end position="114"/>
    </location>
</feature>
<dbReference type="CDD" id="cd00567">
    <property type="entry name" value="ACAD"/>
    <property type="match status" value="1"/>
</dbReference>
<comment type="cofactor">
    <cofactor evidence="1 5">
        <name>FAD</name>
        <dbReference type="ChEBI" id="CHEBI:57692"/>
    </cofactor>
</comment>
<dbReference type="EMBL" id="CP108222">
    <property type="protein sequence ID" value="WTT21266.1"/>
    <property type="molecule type" value="Genomic_DNA"/>
</dbReference>
<organism evidence="9">
    <name type="scientific">Streptomyces sp. NBC_00093</name>
    <dbReference type="NCBI Taxonomy" id="2975649"/>
    <lineage>
        <taxon>Bacteria</taxon>
        <taxon>Bacillati</taxon>
        <taxon>Actinomycetota</taxon>
        <taxon>Actinomycetes</taxon>
        <taxon>Kitasatosporales</taxon>
        <taxon>Streptomycetaceae</taxon>
        <taxon>Streptomyces</taxon>
    </lineage>
</organism>
<dbReference type="PANTHER" id="PTHR43884">
    <property type="entry name" value="ACYL-COA DEHYDROGENASE"/>
    <property type="match status" value="1"/>
</dbReference>
<evidence type="ECO:0000259" key="6">
    <source>
        <dbReference type="Pfam" id="PF00441"/>
    </source>
</evidence>
<keyword evidence="4 5" id="KW-0274">FAD</keyword>
<dbReference type="InterPro" id="IPR009100">
    <property type="entry name" value="AcylCoA_DH/oxidase_NM_dom_sf"/>
</dbReference>
<dbReference type="Pfam" id="PF00441">
    <property type="entry name" value="Acyl-CoA_dh_1"/>
    <property type="match status" value="1"/>
</dbReference>
<protein>
    <submittedName>
        <fullName evidence="9">Acyl-CoA dehydrogenase family protein</fullName>
    </submittedName>
</protein>
<dbReference type="GO" id="GO:0005886">
    <property type="term" value="C:plasma membrane"/>
    <property type="evidence" value="ECO:0007669"/>
    <property type="project" value="TreeGrafter"/>
</dbReference>
<dbReference type="InterPro" id="IPR036250">
    <property type="entry name" value="AcylCo_DH-like_C"/>
</dbReference>
<dbReference type="GO" id="GO:0050660">
    <property type="term" value="F:flavin adenine dinucleotide binding"/>
    <property type="evidence" value="ECO:0007669"/>
    <property type="project" value="InterPro"/>
</dbReference>
<dbReference type="InterPro" id="IPR013786">
    <property type="entry name" value="AcylCoA_DH/ox_N"/>
</dbReference>
<dbReference type="Gene3D" id="2.40.110.10">
    <property type="entry name" value="Butyryl-CoA Dehydrogenase, subunit A, domain 2"/>
    <property type="match status" value="1"/>
</dbReference>
<reference evidence="9" key="1">
    <citation type="submission" date="2022-10" db="EMBL/GenBank/DDBJ databases">
        <title>The complete genomes of actinobacterial strains from the NBC collection.</title>
        <authorList>
            <person name="Joergensen T.S."/>
            <person name="Alvarez Arevalo M."/>
            <person name="Sterndorff E.B."/>
            <person name="Faurdal D."/>
            <person name="Vuksanovic O."/>
            <person name="Mourched A.-S."/>
            <person name="Charusanti P."/>
            <person name="Shaw S."/>
            <person name="Blin K."/>
            <person name="Weber T."/>
        </authorList>
    </citation>
    <scope>NUCLEOTIDE SEQUENCE</scope>
    <source>
        <strain evidence="9">NBC_00093</strain>
    </source>
</reference>
<evidence type="ECO:0000256" key="2">
    <source>
        <dbReference type="ARBA" id="ARBA00009347"/>
    </source>
</evidence>
<accession>A0AAU2ACV0</accession>
<dbReference type="AlphaFoldDB" id="A0AAU2ACV0"/>
<evidence type="ECO:0000259" key="7">
    <source>
        <dbReference type="Pfam" id="PF02770"/>
    </source>
</evidence>
<evidence type="ECO:0000259" key="8">
    <source>
        <dbReference type="Pfam" id="PF02771"/>
    </source>
</evidence>
<evidence type="ECO:0000256" key="4">
    <source>
        <dbReference type="ARBA" id="ARBA00022827"/>
    </source>
</evidence>
<keyword evidence="5" id="KW-0560">Oxidoreductase</keyword>
<evidence type="ECO:0000256" key="5">
    <source>
        <dbReference type="RuleBase" id="RU362125"/>
    </source>
</evidence>
<dbReference type="Pfam" id="PF02771">
    <property type="entry name" value="Acyl-CoA_dh_N"/>
    <property type="match status" value="1"/>
</dbReference>
<dbReference type="PANTHER" id="PTHR43884:SF19">
    <property type="entry name" value="ACYL-COA DEHYDROGENASE FADE4-RELATED"/>
    <property type="match status" value="1"/>
</dbReference>
<gene>
    <name evidence="9" type="ORF">OHA22_39915</name>
</gene>
<sequence>MTMEHSPYRLAEELELYLGDPADPRGPFSYAASAELDAREEFPAEICRLLDDWGLPDYYVPLGAGGRLRDYEHALQLVRTVARRDLTVAVAHGKTYLGAVCVWIAGSPEQSARLGADIRAGVPVALGLTERAHGSDLLAGEVEAVPDGSGSWRVTGEKWLINNATRGSVLALLARTAPDGGPRGFSVLLTDKRGLAPGSYRHLPKVPTHGIRGADISGIALDRARVPRSTVVGTEGGGVETVLKALQLTRTMCASLSLGAADHGLRLALDFAAERELYGRHLAQLLQARHVLASAAADVLTHEAVALVASRLVHTATEELSVVSAVTKYLVPTGTEELLRDLAALLGARAFLAGVTAPGVERYGMFEKIERDHRIVALFDGNTLVNLNSLINQFRSLVRRWRRPETGVTESASSACDLSAPLPAFDATRLTLLSRYGSSLLAALPAWTAELDEEAEHHPALTPTAEAAQQLLAVTESVHQEMAEPLDVVAGVPYEAFETARRYCLCFAGAACLGLWLHNRRVATSGIWRDAGWLRTALDRLLVRLGDRQPGSDPEAYDRLLDEAYAARSAGRLFSLLHLGLVKEPV</sequence>
<name>A0AAU2ACV0_9ACTN</name>
<dbReference type="SUPFAM" id="SSF47203">
    <property type="entry name" value="Acyl-CoA dehydrogenase C-terminal domain-like"/>
    <property type="match status" value="1"/>
</dbReference>